<dbReference type="SUPFAM" id="SSF48371">
    <property type="entry name" value="ARM repeat"/>
    <property type="match status" value="1"/>
</dbReference>
<dbReference type="STRING" id="53326.A0A016VS79"/>
<gene>
    <name evidence="1" type="primary">Acey_s0005.g2326</name>
    <name evidence="1" type="ORF">Y032_0005g2326</name>
</gene>
<dbReference type="OrthoDB" id="5869110at2759"/>
<reference evidence="2" key="1">
    <citation type="journal article" date="2015" name="Nat. Genet.">
        <title>The genome and transcriptome of the zoonotic hookworm Ancylostoma ceylanicum identify infection-specific gene families.</title>
        <authorList>
            <person name="Schwarz E.M."/>
            <person name="Hu Y."/>
            <person name="Antoshechkin I."/>
            <person name="Miller M.M."/>
            <person name="Sternberg P.W."/>
            <person name="Aroian R.V."/>
        </authorList>
    </citation>
    <scope>NUCLEOTIDE SEQUENCE</scope>
    <source>
        <strain evidence="2">HY135</strain>
    </source>
</reference>
<proteinExistence type="predicted"/>
<dbReference type="InterPro" id="IPR016024">
    <property type="entry name" value="ARM-type_fold"/>
</dbReference>
<dbReference type="AlphaFoldDB" id="A0A016VS79"/>
<evidence type="ECO:0000313" key="1">
    <source>
        <dbReference type="EMBL" id="EYC29907.1"/>
    </source>
</evidence>
<comment type="caution">
    <text evidence="1">The sequence shown here is derived from an EMBL/GenBank/DDBJ whole genome shotgun (WGS) entry which is preliminary data.</text>
</comment>
<keyword evidence="2" id="KW-1185">Reference proteome</keyword>
<dbReference type="EMBL" id="JARK01001341">
    <property type="protein sequence ID" value="EYC29907.1"/>
    <property type="molecule type" value="Genomic_DNA"/>
</dbReference>
<sequence>MASTFSEDDRDYFNKFTSARKASHIDAGVLDDVHDVLSNKEFSSATRLAAAKLLVYAENIQCAETTAHCSTIDWIMLTALLESADEERTVKIFKIWMVCFEKRRIRDSDDEVVFLASFAKTLSRRGKDVLDGFTLEESRTFRKSLLITFLLLSELERGAKFFEGAVKFVVKTMSAEEMLLEFCIDELPVYVRGRYGILKVFLRETAVSNEVGTVIGKICQQLNEHLSSQLITNAAADLVATLVRQFPGSLELQKLFSENATHHLKCVRWNVLRWFGRIDASKESCHFFLALQTSLRGKFLATDEDLWPPLIWETEDVSCVDPHWDCEEAEDILWGADRALDAYLNVSAVLQQKFHYELDSNDPLIHSALKWHLPEIRLAAFRLWLSRSGRNLRESDNNKLLEEFILGNGMSSSASLRKEVEVASSSCTMTEQGRSEWLRMLSTLAEKAKLDELQRGTSYLPDDLNDLQLPLLPPLKQAKEQLEDLLKISGSAHAKSCPAFPVLYENLAKAGYDQRVFARLMIDLFNLIRSHENVKDALDAISGAVTRCRLKVVVDHGCTIMDELLSIHHSDEHFFYLIEYFYCWAMNRLIDKDTQCRTLPLSRILWSVCEKSQDLMKIYFESCRSTLIDSPLDSKVHERVLKTLKLFASKAECRMPADFVEFLFWHCVDAQQQNGFLVRSAATILFGFVVRYITKSRSVPAFFIVSTRAKFWHEVVKRCSSFSELPSLQRILLLIFLTRLSLGHPLCYSETVQTEIQTLVASVIGLIIRTKDIRERRFCMDVAVALSPATTRVDILKMLEEREENEGNHVMRADCDYLEFILKKFDGAAEEFSNRWRTPTDLRQSPYVGLIESSQTLDPEQALTAIQKMFTSVQSHSAELALQALAMALTRVAVNLRVIENVHGSIRTRFVSQCLSIVDHQGCSSRAVSIISRVPVCLGLTKHYLQKCYVVQLLKQWENKSEETT</sequence>
<dbReference type="Proteomes" id="UP000024635">
    <property type="component" value="Unassembled WGS sequence"/>
</dbReference>
<name>A0A016VS79_9BILA</name>
<organism evidence="1 2">
    <name type="scientific">Ancylostoma ceylanicum</name>
    <dbReference type="NCBI Taxonomy" id="53326"/>
    <lineage>
        <taxon>Eukaryota</taxon>
        <taxon>Metazoa</taxon>
        <taxon>Ecdysozoa</taxon>
        <taxon>Nematoda</taxon>
        <taxon>Chromadorea</taxon>
        <taxon>Rhabditida</taxon>
        <taxon>Rhabditina</taxon>
        <taxon>Rhabditomorpha</taxon>
        <taxon>Strongyloidea</taxon>
        <taxon>Ancylostomatidae</taxon>
        <taxon>Ancylostomatinae</taxon>
        <taxon>Ancylostoma</taxon>
    </lineage>
</organism>
<protein>
    <submittedName>
        <fullName evidence="1">Uncharacterized protein</fullName>
    </submittedName>
</protein>
<accession>A0A016VS79</accession>
<evidence type="ECO:0000313" key="2">
    <source>
        <dbReference type="Proteomes" id="UP000024635"/>
    </source>
</evidence>